<keyword evidence="10" id="KW-1185">Reference proteome</keyword>
<evidence type="ECO:0000256" key="1">
    <source>
        <dbReference type="ARBA" id="ARBA00004651"/>
    </source>
</evidence>
<dbReference type="InterPro" id="IPR000390">
    <property type="entry name" value="Small_drug/metabolite_transptr"/>
</dbReference>
<dbReference type="InterPro" id="IPR045324">
    <property type="entry name" value="Small_multidrug_res"/>
</dbReference>
<gene>
    <name evidence="9" type="primary">ykkD</name>
    <name evidence="9" type="ORF">FILTAD_02969</name>
</gene>
<evidence type="ECO:0000256" key="6">
    <source>
        <dbReference type="ARBA" id="ARBA00023136"/>
    </source>
</evidence>
<dbReference type="PANTHER" id="PTHR30561">
    <property type="entry name" value="SMR FAMILY PROTON-DEPENDENT DRUG EFFLUX TRANSPORTER SUGE"/>
    <property type="match status" value="1"/>
</dbReference>
<feature type="transmembrane region" description="Helical" evidence="8">
    <location>
        <begin position="57"/>
        <end position="79"/>
    </location>
</feature>
<reference evidence="9 10" key="1">
    <citation type="submission" date="2018-11" db="EMBL/GenBank/DDBJ databases">
        <authorList>
            <person name="Criscuolo A."/>
        </authorList>
    </citation>
    <scope>NUCLEOTIDE SEQUENCE [LARGE SCALE GENOMIC DNA]</scope>
    <source>
        <strain evidence="9">ATB-66</strain>
    </source>
</reference>
<dbReference type="Pfam" id="PF00893">
    <property type="entry name" value="Multi_Drug_Res"/>
    <property type="match status" value="1"/>
</dbReference>
<dbReference type="Proteomes" id="UP000270468">
    <property type="component" value="Unassembled WGS sequence"/>
</dbReference>
<name>A0A3P5XT59_9BACL</name>
<evidence type="ECO:0000256" key="3">
    <source>
        <dbReference type="ARBA" id="ARBA00022475"/>
    </source>
</evidence>
<evidence type="ECO:0000256" key="2">
    <source>
        <dbReference type="ARBA" id="ARBA00022448"/>
    </source>
</evidence>
<keyword evidence="5 8" id="KW-1133">Transmembrane helix</keyword>
<keyword evidence="6 8" id="KW-0472">Membrane</keyword>
<dbReference type="Gene3D" id="1.10.3730.20">
    <property type="match status" value="1"/>
</dbReference>
<evidence type="ECO:0000256" key="7">
    <source>
        <dbReference type="RuleBase" id="RU003942"/>
    </source>
</evidence>
<keyword evidence="3" id="KW-1003">Cell membrane</keyword>
<dbReference type="PANTHER" id="PTHR30561:SF0">
    <property type="entry name" value="GUANIDINIUM EXPORTER"/>
    <property type="match status" value="1"/>
</dbReference>
<evidence type="ECO:0000313" key="9">
    <source>
        <dbReference type="EMBL" id="VDC33559.1"/>
    </source>
</evidence>
<proteinExistence type="inferred from homology"/>
<evidence type="ECO:0000256" key="8">
    <source>
        <dbReference type="SAM" id="Phobius"/>
    </source>
</evidence>
<feature type="transmembrane region" description="Helical" evidence="8">
    <location>
        <begin position="32"/>
        <end position="50"/>
    </location>
</feature>
<evidence type="ECO:0000313" key="10">
    <source>
        <dbReference type="Proteomes" id="UP000270468"/>
    </source>
</evidence>
<comment type="similarity">
    <text evidence="7">Belongs to the drug/metabolite transporter (DMT) superfamily. Small multidrug resistance (SMR) (TC 2.A.7.1) family.</text>
</comment>
<dbReference type="GO" id="GO:0005886">
    <property type="term" value="C:plasma membrane"/>
    <property type="evidence" value="ECO:0007669"/>
    <property type="project" value="UniProtKB-SubCell"/>
</dbReference>
<dbReference type="SUPFAM" id="SSF103481">
    <property type="entry name" value="Multidrug resistance efflux transporter EmrE"/>
    <property type="match status" value="1"/>
</dbReference>
<dbReference type="AlphaFoldDB" id="A0A3P5XT59"/>
<keyword evidence="2" id="KW-0813">Transport</keyword>
<sequence length="104" mass="11173">MGWLFVFFAAVSEILGVVGLKKYSQSKTMGSGLLYAGGFGSSFLFLYIAFRYLQVSVAYAVWIGIGTAGAVIINMIFFGESKGKWRIASVFLIIVGVVGLKALS</sequence>
<dbReference type="GO" id="GO:0022857">
    <property type="term" value="F:transmembrane transporter activity"/>
    <property type="evidence" value="ECO:0007669"/>
    <property type="project" value="InterPro"/>
</dbReference>
<keyword evidence="4 7" id="KW-0812">Transmembrane</keyword>
<dbReference type="OrthoDB" id="21828at2"/>
<organism evidence="9 10">
    <name type="scientific">Filibacter tadaridae</name>
    <dbReference type="NCBI Taxonomy" id="2483811"/>
    <lineage>
        <taxon>Bacteria</taxon>
        <taxon>Bacillati</taxon>
        <taxon>Bacillota</taxon>
        <taxon>Bacilli</taxon>
        <taxon>Bacillales</taxon>
        <taxon>Caryophanaceae</taxon>
        <taxon>Filibacter</taxon>
    </lineage>
</organism>
<evidence type="ECO:0000256" key="5">
    <source>
        <dbReference type="ARBA" id="ARBA00022989"/>
    </source>
</evidence>
<protein>
    <submittedName>
        <fullName evidence="9">Multidrug resistance protein YkkD</fullName>
    </submittedName>
</protein>
<feature type="transmembrane region" description="Helical" evidence="8">
    <location>
        <begin position="85"/>
        <end position="103"/>
    </location>
</feature>
<dbReference type="RefSeq" id="WP_124071774.1">
    <property type="nucleotide sequence ID" value="NZ_CBCRXF010000004.1"/>
</dbReference>
<accession>A0A3P5XT59</accession>
<comment type="subcellular location">
    <subcellularLocation>
        <location evidence="1 7">Cell membrane</location>
        <topology evidence="1 7">Multi-pass membrane protein</topology>
    </subcellularLocation>
</comment>
<evidence type="ECO:0000256" key="4">
    <source>
        <dbReference type="ARBA" id="ARBA00022692"/>
    </source>
</evidence>
<dbReference type="InterPro" id="IPR037185">
    <property type="entry name" value="EmrE-like"/>
</dbReference>
<dbReference type="EMBL" id="UXAV01000045">
    <property type="protein sequence ID" value="VDC33559.1"/>
    <property type="molecule type" value="Genomic_DNA"/>
</dbReference>